<gene>
    <name evidence="3" type="ORF">LQ50_11255</name>
</gene>
<dbReference type="eggNOG" id="COG4863">
    <property type="taxonomic scope" value="Bacteria"/>
</dbReference>
<comment type="caution">
    <text evidence="3">The sequence shown here is derived from an EMBL/GenBank/DDBJ whole genome shotgun (WGS) entry which is preliminary data.</text>
</comment>
<feature type="domain" description="Regulatory protein YycH" evidence="2">
    <location>
        <begin position="5"/>
        <end position="449"/>
    </location>
</feature>
<keyword evidence="1" id="KW-0812">Transmembrane</keyword>
<evidence type="ECO:0000256" key="1">
    <source>
        <dbReference type="SAM" id="Phobius"/>
    </source>
</evidence>
<dbReference type="InterPro" id="IPR009996">
    <property type="entry name" value="YycH"/>
</dbReference>
<protein>
    <recommendedName>
        <fullName evidence="2">Regulatory protein YycH domain-containing protein</fullName>
    </recommendedName>
</protein>
<proteinExistence type="predicted"/>
<dbReference type="OrthoDB" id="2382185at2"/>
<dbReference type="Pfam" id="PF07435">
    <property type="entry name" value="YycH"/>
    <property type="match status" value="1"/>
</dbReference>
<dbReference type="Proteomes" id="UP000030832">
    <property type="component" value="Unassembled WGS sequence"/>
</dbReference>
<sequence>MMSYEHIKTTILIVMIGISIILTWQLYTFQPEIALLDDTGSRYIPDSMNEEREERKVSEVIMPEQMIVHRNQEYAMIPKDAVEFKQLYEKLMTANLYEVNMLSTDHFPTQHANRGIEFIFPDSIPVSMFQQLFGLNEDEVVMPSMEIDRLFLYVDNDQVQMQILSSEEERLVEFETSLSFREFQDEYVDKFDEFIKVSTVLADSDYSDRLNEKVYVPTEPVMAERLSYATTELSAEYYKQSLFTDPNSVKFYQQTDGEDSYTDGNRIIMMQNNGLFMEYFNPVFIETQERSTRHIVLSSYEFINGHGGWTNDYLLSSWNTSDIRDEATYRMHVNGLPVIAFDGQGDMVLHISRSGTQIVNYTRPLFELDPFPIDAREQIELPSGEEVIEQLKKQEFFEETRLTKVTVGYEMVTRSASFVTVEPHWFIYYGNRWQKVTFDKEEGDANGLE</sequence>
<dbReference type="RefSeq" id="WP_034628926.1">
    <property type="nucleotide sequence ID" value="NZ_JRJU01000012.1"/>
</dbReference>
<evidence type="ECO:0000313" key="4">
    <source>
        <dbReference type="Proteomes" id="UP000030832"/>
    </source>
</evidence>
<dbReference type="AlphaFoldDB" id="A0A0B0IGS7"/>
<keyword evidence="1" id="KW-1133">Transmembrane helix</keyword>
<feature type="transmembrane region" description="Helical" evidence="1">
    <location>
        <begin position="7"/>
        <end position="27"/>
    </location>
</feature>
<name>A0A0B0IGS7_9BACI</name>
<organism evidence="3 4">
    <name type="scientific">Halalkalibacter okhensis</name>
    <dbReference type="NCBI Taxonomy" id="333138"/>
    <lineage>
        <taxon>Bacteria</taxon>
        <taxon>Bacillati</taxon>
        <taxon>Bacillota</taxon>
        <taxon>Bacilli</taxon>
        <taxon>Bacillales</taxon>
        <taxon>Bacillaceae</taxon>
        <taxon>Halalkalibacter</taxon>
    </lineage>
</organism>
<dbReference type="Gene3D" id="3.30.310.160">
    <property type="entry name" value="YycH protein, domain 2"/>
    <property type="match status" value="1"/>
</dbReference>
<dbReference type="STRING" id="333138.LQ50_11255"/>
<keyword evidence="4" id="KW-1185">Reference proteome</keyword>
<dbReference type="InterPro" id="IPR042274">
    <property type="entry name" value="YycH/YycI_2"/>
</dbReference>
<dbReference type="CDD" id="cd15787">
    <property type="entry name" value="YycH_N"/>
    <property type="match status" value="1"/>
</dbReference>
<evidence type="ECO:0000259" key="2">
    <source>
        <dbReference type="Pfam" id="PF07435"/>
    </source>
</evidence>
<accession>A0A0B0IGS7</accession>
<reference evidence="3 4" key="1">
    <citation type="submission" date="2014-09" db="EMBL/GenBank/DDBJ databases">
        <title>Genome sequencing and annotation of Bacillus Okhensis strain Kh10-101T.</title>
        <authorList>
            <person name="Prakash J.S."/>
        </authorList>
    </citation>
    <scope>NUCLEOTIDE SEQUENCE [LARGE SCALE GENOMIC DNA]</scope>
    <source>
        <strain evidence="4">Kh10-101T</strain>
    </source>
</reference>
<dbReference type="EMBL" id="JRJU01000012">
    <property type="protein sequence ID" value="KHF40087.1"/>
    <property type="molecule type" value="Genomic_DNA"/>
</dbReference>
<evidence type="ECO:0000313" key="3">
    <source>
        <dbReference type="EMBL" id="KHF40087.1"/>
    </source>
</evidence>
<keyword evidence="1" id="KW-0472">Membrane</keyword>